<gene>
    <name evidence="3" type="ORF">SCHPADRAFT_982081</name>
</gene>
<feature type="transmembrane region" description="Helical" evidence="1">
    <location>
        <begin position="63"/>
        <end position="80"/>
    </location>
</feature>
<feature type="transmembrane region" description="Helical" evidence="1">
    <location>
        <begin position="100"/>
        <end position="123"/>
    </location>
</feature>
<dbReference type="EMBL" id="KQ086091">
    <property type="protein sequence ID" value="KLO08439.1"/>
    <property type="molecule type" value="Genomic_DNA"/>
</dbReference>
<reference evidence="3 4" key="1">
    <citation type="submission" date="2015-04" db="EMBL/GenBank/DDBJ databases">
        <title>Complete genome sequence of Schizopora paradoxa KUC8140, a cosmopolitan wood degrader in East Asia.</title>
        <authorList>
            <consortium name="DOE Joint Genome Institute"/>
            <person name="Min B."/>
            <person name="Park H."/>
            <person name="Jang Y."/>
            <person name="Kim J.-J."/>
            <person name="Kim K.H."/>
            <person name="Pangilinan J."/>
            <person name="Lipzen A."/>
            <person name="Riley R."/>
            <person name="Grigoriev I.V."/>
            <person name="Spatafora J.W."/>
            <person name="Choi I.-G."/>
        </authorList>
    </citation>
    <scope>NUCLEOTIDE SEQUENCE [LARGE SCALE GENOMIC DNA]</scope>
    <source>
        <strain evidence="3 4">KUC8140</strain>
    </source>
</reference>
<feature type="domain" description="DUF6533" evidence="2">
    <location>
        <begin position="25"/>
        <end position="70"/>
    </location>
</feature>
<dbReference type="InParanoid" id="A0A0H2R9D5"/>
<name>A0A0H2R9D5_9AGAM</name>
<organism evidence="3 4">
    <name type="scientific">Schizopora paradoxa</name>
    <dbReference type="NCBI Taxonomy" id="27342"/>
    <lineage>
        <taxon>Eukaryota</taxon>
        <taxon>Fungi</taxon>
        <taxon>Dikarya</taxon>
        <taxon>Basidiomycota</taxon>
        <taxon>Agaricomycotina</taxon>
        <taxon>Agaricomycetes</taxon>
        <taxon>Hymenochaetales</taxon>
        <taxon>Schizoporaceae</taxon>
        <taxon>Schizopora</taxon>
    </lineage>
</organism>
<evidence type="ECO:0000313" key="3">
    <source>
        <dbReference type="EMBL" id="KLO08439.1"/>
    </source>
</evidence>
<evidence type="ECO:0000256" key="1">
    <source>
        <dbReference type="SAM" id="Phobius"/>
    </source>
</evidence>
<evidence type="ECO:0000313" key="4">
    <source>
        <dbReference type="Proteomes" id="UP000053477"/>
    </source>
</evidence>
<protein>
    <recommendedName>
        <fullName evidence="2">DUF6533 domain-containing protein</fullName>
    </recommendedName>
</protein>
<feature type="transmembrane region" description="Helical" evidence="1">
    <location>
        <begin position="223"/>
        <end position="250"/>
    </location>
</feature>
<keyword evidence="1" id="KW-0812">Transmembrane</keyword>
<dbReference type="AlphaFoldDB" id="A0A0H2R9D5"/>
<evidence type="ECO:0000259" key="2">
    <source>
        <dbReference type="Pfam" id="PF20151"/>
    </source>
</evidence>
<dbReference type="Pfam" id="PF20151">
    <property type="entry name" value="DUF6533"/>
    <property type="match status" value="1"/>
</dbReference>
<accession>A0A0H2R9D5</accession>
<dbReference type="Proteomes" id="UP000053477">
    <property type="component" value="Unassembled WGS sequence"/>
</dbReference>
<keyword evidence="4" id="KW-1185">Reference proteome</keyword>
<sequence length="349" mass="38330">MNSSVIQAEIQAVEILASDIRSYNYVVAASATFLVYDILITYSDEVEFIWGSMWSFGKACYVVNRYGTLLVVLLSLPFYFHPNPPVELQGVVFLLDMVRALLKMSSMIIVLPIQLILCLRAYALHAGNQAVKWLLALIILESYSRTVRQAQLCCEIADYSLSSAEVKFGPAPLGGFSCLLTVSSLPTKAGLINYATQTAFDGIIFLVSAVKLVKLMLTGRSQLAWLLLQDSLVYLFLLIFGALVTFLLFLFLPSSHATLKEITSSFMISMASTIASRLILNLRGYVHSPRLDSGTLLTAANPENYDSTQVGEIDFAENWTTSGMVLPVGGGVEVSASEWMEMETKPADP</sequence>
<dbReference type="InterPro" id="IPR045340">
    <property type="entry name" value="DUF6533"/>
</dbReference>
<keyword evidence="1" id="KW-1133">Transmembrane helix</keyword>
<dbReference type="OrthoDB" id="2803893at2759"/>
<keyword evidence="1" id="KW-0472">Membrane</keyword>
<proteinExistence type="predicted"/>